<organism evidence="2 3">
    <name type="scientific">Pedobacter albus</name>
    <dbReference type="NCBI Taxonomy" id="3113905"/>
    <lineage>
        <taxon>Bacteria</taxon>
        <taxon>Pseudomonadati</taxon>
        <taxon>Bacteroidota</taxon>
        <taxon>Sphingobacteriia</taxon>
        <taxon>Sphingobacteriales</taxon>
        <taxon>Sphingobacteriaceae</taxon>
        <taxon>Pedobacter</taxon>
    </lineage>
</organism>
<dbReference type="RefSeq" id="WP_330107855.1">
    <property type="nucleotide sequence ID" value="NZ_JAZDQT010000002.1"/>
</dbReference>
<dbReference type="Gene3D" id="3.30.530.20">
    <property type="match status" value="1"/>
</dbReference>
<dbReference type="SUPFAM" id="SSF55961">
    <property type="entry name" value="Bet v1-like"/>
    <property type="match status" value="1"/>
</dbReference>
<evidence type="ECO:0000313" key="3">
    <source>
        <dbReference type="Proteomes" id="UP001336835"/>
    </source>
</evidence>
<comment type="caution">
    <text evidence="2">The sequence shown here is derived from an EMBL/GenBank/DDBJ whole genome shotgun (WGS) entry which is preliminary data.</text>
</comment>
<proteinExistence type="predicted"/>
<feature type="transmembrane region" description="Helical" evidence="1">
    <location>
        <begin position="6"/>
        <end position="25"/>
    </location>
</feature>
<protein>
    <submittedName>
        <fullName evidence="2">SRPBCC family protein</fullName>
    </submittedName>
</protein>
<evidence type="ECO:0000313" key="2">
    <source>
        <dbReference type="EMBL" id="MEE1945499.1"/>
    </source>
</evidence>
<dbReference type="CDD" id="cd07818">
    <property type="entry name" value="SRPBCC_1"/>
    <property type="match status" value="1"/>
</dbReference>
<dbReference type="Proteomes" id="UP001336835">
    <property type="component" value="Unassembled WGS sequence"/>
</dbReference>
<dbReference type="EMBL" id="JAZDQT010000002">
    <property type="protein sequence ID" value="MEE1945499.1"/>
    <property type="molecule type" value="Genomic_DNA"/>
</dbReference>
<sequence>MKFLKVLVAIIAILIIIIFVGGMFLPKTYSVSRTTVINAPDSVIYKNIADFNQFTKWNPWSKKEPSAKVTVSGPVAQPGQLYAWEGKETGTGQMKIVKAEPSKLVDIELKFIKPFESVADTKFEIQPEGTGQKVTWTMSGENNIISKWMCVFVSMDKMIGKDFESGLQSLKEKSEKGE</sequence>
<accession>A0ABU7I7Y6</accession>
<evidence type="ECO:0000256" key="1">
    <source>
        <dbReference type="SAM" id="Phobius"/>
    </source>
</evidence>
<reference evidence="2 3" key="1">
    <citation type="submission" date="2024-01" db="EMBL/GenBank/DDBJ databases">
        <title>Pedobacter sp. nov., isolated from fresh soil.</title>
        <authorList>
            <person name="Le N.T.T."/>
        </authorList>
    </citation>
    <scope>NUCLEOTIDE SEQUENCE [LARGE SCALE GENOMIC DNA]</scope>
    <source>
        <strain evidence="2 3">KR3-3</strain>
    </source>
</reference>
<name>A0ABU7I7Y6_9SPHI</name>
<dbReference type="Pfam" id="PF10604">
    <property type="entry name" value="Polyketide_cyc2"/>
    <property type="match status" value="1"/>
</dbReference>
<keyword evidence="1" id="KW-0472">Membrane</keyword>
<gene>
    <name evidence="2" type="ORF">VRU48_10290</name>
</gene>
<keyword evidence="1" id="KW-0812">Transmembrane</keyword>
<dbReference type="InterPro" id="IPR023393">
    <property type="entry name" value="START-like_dom_sf"/>
</dbReference>
<dbReference type="InterPro" id="IPR019587">
    <property type="entry name" value="Polyketide_cyclase/dehydratase"/>
</dbReference>
<keyword evidence="3" id="KW-1185">Reference proteome</keyword>
<keyword evidence="1" id="KW-1133">Transmembrane helix</keyword>